<dbReference type="SUPFAM" id="SSF49785">
    <property type="entry name" value="Galactose-binding domain-like"/>
    <property type="match status" value="1"/>
</dbReference>
<sequence>MFYKLIFVLSVSTFVECISDLQSANHEKDFQNLSGSWEIYTGSAQSILKNEFNLGLWKTVPVPSNLKNFVNFPANSIVLRKHFELKTSIDFPLSISLGKISDHVQVRWNGQKLSEELFEDYQNSTPQGYDRTRIYSISEKKSYKKTKYSFSFGLTSTMNTGFFPDRLKSALREQSGKDFIFAKSADF</sequence>
<evidence type="ECO:0000313" key="2">
    <source>
        <dbReference type="Proteomes" id="UP000011783"/>
    </source>
</evidence>
<name>M3FA21_LEPBO</name>
<dbReference type="EMBL" id="AKWO02000078">
    <property type="protein sequence ID" value="EMF98757.1"/>
    <property type="molecule type" value="Genomic_DNA"/>
</dbReference>
<comment type="caution">
    <text evidence="1">The sequence shown here is derived from an EMBL/GenBank/DDBJ whole genome shotgun (WGS) entry which is preliminary data.</text>
</comment>
<accession>M3FA21</accession>
<dbReference type="AlphaFoldDB" id="M3FA21"/>
<dbReference type="BioCyc" id="LBOR1193007:G11KN-777-MONOMER"/>
<evidence type="ECO:0000313" key="1">
    <source>
        <dbReference type="EMBL" id="EMF98757.1"/>
    </source>
</evidence>
<dbReference type="Gene3D" id="2.60.120.260">
    <property type="entry name" value="Galactose-binding domain-like"/>
    <property type="match status" value="1"/>
</dbReference>
<dbReference type="Proteomes" id="UP000011783">
    <property type="component" value="Unassembled WGS sequence"/>
</dbReference>
<organism evidence="1 2">
    <name type="scientific">Leptospira borgpetersenii str. 200701203</name>
    <dbReference type="NCBI Taxonomy" id="1193007"/>
    <lineage>
        <taxon>Bacteria</taxon>
        <taxon>Pseudomonadati</taxon>
        <taxon>Spirochaetota</taxon>
        <taxon>Spirochaetia</taxon>
        <taxon>Leptospirales</taxon>
        <taxon>Leptospiraceae</taxon>
        <taxon>Leptospira</taxon>
    </lineage>
</organism>
<dbReference type="InterPro" id="IPR008979">
    <property type="entry name" value="Galactose-bd-like_sf"/>
</dbReference>
<proteinExistence type="predicted"/>
<reference evidence="1 2" key="1">
    <citation type="submission" date="2013-01" db="EMBL/GenBank/DDBJ databases">
        <authorList>
            <person name="Harkins D.M."/>
            <person name="Durkin A.S."/>
            <person name="Brinkac L.M."/>
            <person name="Haft D.H."/>
            <person name="Selengut J.D."/>
            <person name="Sanka R."/>
            <person name="DePew J."/>
            <person name="Purushe J."/>
            <person name="Picardeau M."/>
            <person name="Werts C."/>
            <person name="Goarant C."/>
            <person name="Vinetz J.M."/>
            <person name="Sutton G.G."/>
            <person name="Nierman W.C."/>
            <person name="Fouts D.E."/>
        </authorList>
    </citation>
    <scope>NUCLEOTIDE SEQUENCE [LARGE SCALE GENOMIC DNA]</scope>
    <source>
        <strain evidence="1 2">200701203</strain>
    </source>
</reference>
<gene>
    <name evidence="1" type="ORF">LEP1GSC123_3186</name>
</gene>
<protein>
    <submittedName>
        <fullName evidence="1">Uncharacterized protein</fullName>
    </submittedName>
</protein>